<gene>
    <name evidence="2" type="ORF">JMJ77_006139</name>
</gene>
<keyword evidence="1" id="KW-0812">Transmembrane</keyword>
<organism evidence="2 3">
    <name type="scientific">Colletotrichum scovillei</name>
    <dbReference type="NCBI Taxonomy" id="1209932"/>
    <lineage>
        <taxon>Eukaryota</taxon>
        <taxon>Fungi</taxon>
        <taxon>Dikarya</taxon>
        <taxon>Ascomycota</taxon>
        <taxon>Pezizomycotina</taxon>
        <taxon>Sordariomycetes</taxon>
        <taxon>Hypocreomycetidae</taxon>
        <taxon>Glomerellales</taxon>
        <taxon>Glomerellaceae</taxon>
        <taxon>Colletotrichum</taxon>
        <taxon>Colletotrichum acutatum species complex</taxon>
    </lineage>
</organism>
<keyword evidence="1" id="KW-0472">Membrane</keyword>
<evidence type="ECO:0000313" key="3">
    <source>
        <dbReference type="Proteomes" id="UP000699042"/>
    </source>
</evidence>
<feature type="transmembrane region" description="Helical" evidence="1">
    <location>
        <begin position="58"/>
        <end position="80"/>
    </location>
</feature>
<evidence type="ECO:0000256" key="1">
    <source>
        <dbReference type="SAM" id="Phobius"/>
    </source>
</evidence>
<dbReference type="OrthoDB" id="4815532at2759"/>
<reference evidence="2" key="1">
    <citation type="submission" date="2021-05" db="EMBL/GenBank/DDBJ databases">
        <title>Comparative genomics of three Colletotrichum scovillei strains and genetic complementation revealed genes involved fungal growth and virulence on chili pepper.</title>
        <authorList>
            <person name="Hsieh D.-K."/>
            <person name="Chuang S.-C."/>
            <person name="Chen C.-Y."/>
            <person name="Chao Y.-T."/>
            <person name="Lu M.-Y.J."/>
            <person name="Lee M.-H."/>
            <person name="Shih M.-C."/>
        </authorList>
    </citation>
    <scope>NUCLEOTIDE SEQUENCE</scope>
    <source>
        <strain evidence="2">Coll-153</strain>
    </source>
</reference>
<dbReference type="AlphaFoldDB" id="A0A9P7RK68"/>
<sequence>MTSVYSCKSLDYINTSSLLYSTIYLPHQLTTTTSSDQTPELQTPTQSSPSTYNTSKMLITNILTAATTACAIFAPAAAAYDMRVKKYGKTDCSSSGGGNLDWNANECHALYSTDWGMKVIDYDTKCKMRGYNNGNCRGSAVTAFSTRQCHSLKGVWSVRVECE</sequence>
<evidence type="ECO:0000313" key="2">
    <source>
        <dbReference type="EMBL" id="KAG7058768.1"/>
    </source>
</evidence>
<dbReference type="EMBL" id="JAESDN010000001">
    <property type="protein sequence ID" value="KAG7058768.1"/>
    <property type="molecule type" value="Genomic_DNA"/>
</dbReference>
<name>A0A9P7RK68_9PEZI</name>
<proteinExistence type="predicted"/>
<dbReference type="Proteomes" id="UP000699042">
    <property type="component" value="Unassembled WGS sequence"/>
</dbReference>
<accession>A0A9P7RK68</accession>
<keyword evidence="3" id="KW-1185">Reference proteome</keyword>
<protein>
    <submittedName>
        <fullName evidence="2">Uncharacterized protein</fullName>
    </submittedName>
</protein>
<comment type="caution">
    <text evidence="2">The sequence shown here is derived from an EMBL/GenBank/DDBJ whole genome shotgun (WGS) entry which is preliminary data.</text>
</comment>
<keyword evidence="1" id="KW-1133">Transmembrane helix</keyword>